<evidence type="ECO:0000313" key="2">
    <source>
        <dbReference type="EMBL" id="KAK8888408.1"/>
    </source>
</evidence>
<comment type="caution">
    <text evidence="2">The sequence shown here is derived from an EMBL/GenBank/DDBJ whole genome shotgun (WGS) entry which is preliminary data.</text>
</comment>
<accession>A0ABR2KC37</accession>
<dbReference type="SUPFAM" id="SSF49785">
    <property type="entry name" value="Galactose-binding domain-like"/>
    <property type="match status" value="1"/>
</dbReference>
<protein>
    <recommendedName>
        <fullName evidence="1">BACK domain-containing protein</fullName>
    </recommendedName>
</protein>
<name>A0ABR2KC37_9EUKA</name>
<reference evidence="2 3" key="1">
    <citation type="submission" date="2024-04" db="EMBL/GenBank/DDBJ databases">
        <title>Tritrichomonas musculus Genome.</title>
        <authorList>
            <person name="Alves-Ferreira E."/>
            <person name="Grigg M."/>
            <person name="Lorenzi H."/>
            <person name="Galac M."/>
        </authorList>
    </citation>
    <scope>NUCLEOTIDE SEQUENCE [LARGE SCALE GENOMIC DNA]</scope>
    <source>
        <strain evidence="2 3">EAF2021</strain>
    </source>
</reference>
<feature type="domain" description="BACK" evidence="1">
    <location>
        <begin position="198"/>
        <end position="254"/>
    </location>
</feature>
<evidence type="ECO:0000313" key="3">
    <source>
        <dbReference type="Proteomes" id="UP001470230"/>
    </source>
</evidence>
<gene>
    <name evidence="2" type="ORF">M9Y10_039478</name>
</gene>
<dbReference type="Proteomes" id="UP001470230">
    <property type="component" value="Unassembled WGS sequence"/>
</dbReference>
<dbReference type="Pfam" id="PF07707">
    <property type="entry name" value="BACK"/>
    <property type="match status" value="1"/>
</dbReference>
<organism evidence="2 3">
    <name type="scientific">Tritrichomonas musculus</name>
    <dbReference type="NCBI Taxonomy" id="1915356"/>
    <lineage>
        <taxon>Eukaryota</taxon>
        <taxon>Metamonada</taxon>
        <taxon>Parabasalia</taxon>
        <taxon>Tritrichomonadida</taxon>
        <taxon>Tritrichomonadidae</taxon>
        <taxon>Tritrichomonas</taxon>
    </lineage>
</organism>
<dbReference type="Gene3D" id="2.60.120.260">
    <property type="entry name" value="Galactose-binding domain-like"/>
    <property type="match status" value="1"/>
</dbReference>
<dbReference type="InterPro" id="IPR011705">
    <property type="entry name" value="BACK"/>
</dbReference>
<dbReference type="InterPro" id="IPR008979">
    <property type="entry name" value="Galactose-bd-like_sf"/>
</dbReference>
<proteinExistence type="predicted"/>
<evidence type="ECO:0000259" key="1">
    <source>
        <dbReference type="Pfam" id="PF07707"/>
    </source>
</evidence>
<sequence>MEKKSLIISASGLKNIVFTENDDFKFIFGKKEINMNRLLADFISPRIYKLHLSDPTITSFNFSDIFHNILSDKSSLKIFHQINSTSNSSSNDEEDSNDDFINEYDESKSQQQDLFFDDIFNEEIMNILIQISRGQQIDIDIKTATKLQILSMIIGNDELFQLISNLFPQSINETNIDIYLLYLQNTKKNQFFPFINENQAIEYISSHFYSIEQSDLAKLPKSILYSIISHDKLVIESEDSLFQFINELFDDEEEESDENSDDFNIISFYELIEFSELSEKKFNRFLKNFSPDEITYPIWKKLIKCFYYVMRSSLKSKEEEPLSTTPKRYFYLTHILQIPYKGNTQFQFKGIIHHLQEQYKGNVHDKGVVEITSSSVYVESCSPKNAANFESYLYFASNNEENAWICYDFKDRKVKPSHYSLRSRRDCGVDGNHLKKWCIEGSNDQKIWKTLDIRKKEQSLNNANASNTFDIQGLGDDDYFRYLRLQQIGRNTGSNFHLNVSALEYFGSVIEKID</sequence>
<dbReference type="EMBL" id="JAPFFF010000006">
    <property type="protein sequence ID" value="KAK8888408.1"/>
    <property type="molecule type" value="Genomic_DNA"/>
</dbReference>
<keyword evidence="3" id="KW-1185">Reference proteome</keyword>